<organism evidence="2 3">
    <name type="scientific">Amborella trichopoda</name>
    <dbReference type="NCBI Taxonomy" id="13333"/>
    <lineage>
        <taxon>Eukaryota</taxon>
        <taxon>Viridiplantae</taxon>
        <taxon>Streptophyta</taxon>
        <taxon>Embryophyta</taxon>
        <taxon>Tracheophyta</taxon>
        <taxon>Spermatophyta</taxon>
        <taxon>Magnoliopsida</taxon>
        <taxon>Amborellales</taxon>
        <taxon>Amborellaceae</taxon>
        <taxon>Amborella</taxon>
    </lineage>
</organism>
<proteinExistence type="predicted"/>
<dbReference type="HOGENOM" id="CLU_1827922_0_0_1"/>
<feature type="transmembrane region" description="Helical" evidence="1">
    <location>
        <begin position="29"/>
        <end position="50"/>
    </location>
</feature>
<keyword evidence="3" id="KW-1185">Reference proteome</keyword>
<gene>
    <name evidence="2" type="ORF">AMTR_s00031p00173310</name>
</gene>
<keyword evidence="1" id="KW-0472">Membrane</keyword>
<keyword evidence="1" id="KW-1133">Transmembrane helix</keyword>
<evidence type="ECO:0000313" key="2">
    <source>
        <dbReference type="EMBL" id="ERN16564.1"/>
    </source>
</evidence>
<evidence type="ECO:0000313" key="3">
    <source>
        <dbReference type="Proteomes" id="UP000017836"/>
    </source>
</evidence>
<dbReference type="AlphaFoldDB" id="U5D2C9"/>
<dbReference type="Proteomes" id="UP000017836">
    <property type="component" value="Unassembled WGS sequence"/>
</dbReference>
<evidence type="ECO:0000256" key="1">
    <source>
        <dbReference type="SAM" id="Phobius"/>
    </source>
</evidence>
<dbReference type="EMBL" id="KI392442">
    <property type="protein sequence ID" value="ERN16564.1"/>
    <property type="molecule type" value="Genomic_DNA"/>
</dbReference>
<reference evidence="3" key="1">
    <citation type="journal article" date="2013" name="Science">
        <title>The Amborella genome and the evolution of flowering plants.</title>
        <authorList>
            <consortium name="Amborella Genome Project"/>
        </authorList>
    </citation>
    <scope>NUCLEOTIDE SEQUENCE [LARGE SCALE GENOMIC DNA]</scope>
</reference>
<sequence length="141" mass="16080">MRAVSHGGQAHNPSSYPSKDHYFFFTEKFISLLLLTHLLSSCSLVVTLGLQWSHHLLPLSPFFGKAHIEKHPFLAENTVRGPRTISVNYALKEEENHLSKELETHRSFKLLTQKEDNENSLVPPLNTTGYCRISQKEQVLV</sequence>
<name>U5D2C9_AMBTC</name>
<accession>U5D2C9</accession>
<dbReference type="Gramene" id="ERN16564">
    <property type="protein sequence ID" value="ERN16564"/>
    <property type="gene ID" value="AMTR_s00031p00173310"/>
</dbReference>
<protein>
    <submittedName>
        <fullName evidence="2">Uncharacterized protein</fullName>
    </submittedName>
</protein>
<keyword evidence="1" id="KW-0812">Transmembrane</keyword>